<dbReference type="Proteomes" id="UP000290565">
    <property type="component" value="Unassembled WGS sequence"/>
</dbReference>
<sequence>MAELAVPVGRAFELAFDVLQVAGDGVAVGDQSIHEPGGDLAVDEPHLALLDDPLQTLVEGFSLWMRPRQ</sequence>
<name>A0A4Q0SFL7_9BRAD</name>
<accession>A0A4Q0SFL7</accession>
<dbReference type="RefSeq" id="WP_164939576.1">
    <property type="nucleotide sequence ID" value="NZ_LBJM01000064.1"/>
</dbReference>
<evidence type="ECO:0000313" key="1">
    <source>
        <dbReference type="EMBL" id="RXH37952.1"/>
    </source>
</evidence>
<protein>
    <submittedName>
        <fullName evidence="1">Uncharacterized protein</fullName>
    </submittedName>
</protein>
<dbReference type="AlphaFoldDB" id="A0A4Q0SFL7"/>
<organism evidence="1 2">
    <name type="scientific">Bradyrhizobium zhanjiangense</name>
    <dbReference type="NCBI Taxonomy" id="1325107"/>
    <lineage>
        <taxon>Bacteria</taxon>
        <taxon>Pseudomonadati</taxon>
        <taxon>Pseudomonadota</taxon>
        <taxon>Alphaproteobacteria</taxon>
        <taxon>Hyphomicrobiales</taxon>
        <taxon>Nitrobacteraceae</taxon>
        <taxon>Bradyrhizobium</taxon>
    </lineage>
</organism>
<evidence type="ECO:0000313" key="2">
    <source>
        <dbReference type="Proteomes" id="UP000290565"/>
    </source>
</evidence>
<dbReference type="EMBL" id="LBJM01000064">
    <property type="protein sequence ID" value="RXH37952.1"/>
    <property type="molecule type" value="Genomic_DNA"/>
</dbReference>
<proteinExistence type="predicted"/>
<reference evidence="1 2" key="1">
    <citation type="submission" date="2015-04" db="EMBL/GenBank/DDBJ databases">
        <title>Comparative genomics of rhizobia nodulating Arachis hypogaea in China.</title>
        <authorList>
            <person name="Li Y."/>
        </authorList>
    </citation>
    <scope>NUCLEOTIDE SEQUENCE [LARGE SCALE GENOMIC DNA]</scope>
    <source>
        <strain evidence="1 2">CCBAU 51787</strain>
    </source>
</reference>
<comment type="caution">
    <text evidence="1">The sequence shown here is derived from an EMBL/GenBank/DDBJ whole genome shotgun (WGS) entry which is preliminary data.</text>
</comment>
<gene>
    <name evidence="1" type="ORF">XH94_23825</name>
</gene>